<feature type="transmembrane region" description="Helical" evidence="1">
    <location>
        <begin position="20"/>
        <end position="38"/>
    </location>
</feature>
<dbReference type="EMBL" id="AM180088">
    <property type="protein sequence ID" value="CAJ53682.2"/>
    <property type="molecule type" value="Genomic_DNA"/>
</dbReference>
<dbReference type="InterPro" id="IPR011674">
    <property type="entry name" value="DUF1616"/>
</dbReference>
<proteinExistence type="predicted"/>
<dbReference type="STRING" id="362976.HQ_3593A"/>
<evidence type="ECO:0000256" key="1">
    <source>
        <dbReference type="SAM" id="Phobius"/>
    </source>
</evidence>
<accession>Q18EE7</accession>
<dbReference type="RefSeq" id="WP_048066884.1">
    <property type="nucleotide sequence ID" value="NC_008212.1"/>
</dbReference>
<evidence type="ECO:0000313" key="4">
    <source>
        <dbReference type="Proteomes" id="UP000001975"/>
    </source>
</evidence>
<evidence type="ECO:0000313" key="3">
    <source>
        <dbReference type="EMBL" id="CAJ53682.2"/>
    </source>
</evidence>
<keyword evidence="1" id="KW-0472">Membrane</keyword>
<evidence type="ECO:0000259" key="2">
    <source>
        <dbReference type="Pfam" id="PF07760"/>
    </source>
</evidence>
<feature type="transmembrane region" description="Helical" evidence="1">
    <location>
        <begin position="92"/>
        <end position="112"/>
    </location>
</feature>
<dbReference type="eggNOG" id="arCOG02884">
    <property type="taxonomic scope" value="Archaea"/>
</dbReference>
<keyword evidence="1" id="KW-0812">Transmembrane</keyword>
<feature type="transmembrane region" description="Helical" evidence="1">
    <location>
        <begin position="50"/>
        <end position="68"/>
    </location>
</feature>
<feature type="transmembrane region" description="Helical" evidence="1">
    <location>
        <begin position="175"/>
        <end position="196"/>
    </location>
</feature>
<gene>
    <name evidence="3" type="ordered locus">HQ_3593A</name>
</gene>
<reference evidence="3 4" key="1">
    <citation type="journal article" date="2006" name="BMC Genomics">
        <title>The genome of the square archaeon Haloquadratum walsbyi: life at the limits of water activity.</title>
        <authorList>
            <person name="Bolhuis H.H."/>
            <person name="Palm P.P."/>
            <person name="Wende A.W."/>
            <person name="Falb M.M."/>
            <person name="Rampp M.M."/>
            <person name="Rodriguez-Valera F.F."/>
            <person name="Pfeiffer F.F."/>
            <person name="Oesterhelt D.D."/>
        </authorList>
    </citation>
    <scope>NUCLEOTIDE SEQUENCE [LARGE SCALE GENOMIC DNA]</scope>
    <source>
        <strain evidence="4">DSM 16790 / HBSQ001</strain>
    </source>
</reference>
<dbReference type="PIRSF" id="PIRSF018671">
    <property type="entry name" value="UCP018671"/>
    <property type="match status" value="1"/>
</dbReference>
<feature type="domain" description="DUF1616" evidence="2">
    <location>
        <begin position="26"/>
        <end position="335"/>
    </location>
</feature>
<dbReference type="InterPro" id="IPR014495">
    <property type="entry name" value="UCP018671"/>
</dbReference>
<keyword evidence="1" id="KW-1133">Transmembrane helix</keyword>
<organism evidence="3 4">
    <name type="scientific">Haloquadratum walsbyi (strain DSM 16790 / HBSQ001)</name>
    <dbReference type="NCBI Taxonomy" id="362976"/>
    <lineage>
        <taxon>Archaea</taxon>
        <taxon>Methanobacteriati</taxon>
        <taxon>Methanobacteriota</taxon>
        <taxon>Stenosarchaea group</taxon>
        <taxon>Halobacteria</taxon>
        <taxon>Halobacteriales</taxon>
        <taxon>Haloferacaceae</taxon>
        <taxon>Haloquadratum</taxon>
    </lineage>
</organism>
<dbReference type="Pfam" id="PF07760">
    <property type="entry name" value="DUF1616"/>
    <property type="match status" value="1"/>
</dbReference>
<feature type="transmembrane region" description="Helical" evidence="1">
    <location>
        <begin position="119"/>
        <end position="138"/>
    </location>
</feature>
<sequence>MNRQEIVRIVFPRSVRTLPADIKLIFVYLSVMCLAILLPGIRETPIRAGLGLPFVLFVPGYLFIAALFPEETADTGDDTDASQSGIDGIERVALSFGMSIAIVPLIGLVLNFTPFGIRLAPIMVSILLFCVVTAVVAANRRQTLPEEERFSIDFWAYYEQIVDELYYPESQADKVLNILLVVSVLLAVGSVGYAVAVPKQGESFSELYLLTEDANGELVADNYPQELTTGKPATLTLGIGNNEHQQTSYTAVVTLQQVTLINESANETRVRVDSQKRLQTYEVELPHNETRHITHEITADTPGDQQRLTYLLYKNSPPANPTTKNAYREVHLWVNVSQPSGSQQSVTQPVIPANR</sequence>
<dbReference type="HOGENOM" id="CLU_047794_1_0_2"/>
<name>Q18EE7_HALWD</name>
<dbReference type="AlphaFoldDB" id="Q18EE7"/>
<dbReference type="GeneID" id="4193589"/>
<dbReference type="Proteomes" id="UP000001975">
    <property type="component" value="Chromosome"/>
</dbReference>
<keyword evidence="4" id="KW-1185">Reference proteome</keyword>
<protein>
    <submittedName>
        <fullName evidence="3">DUF1616 family protein</fullName>
    </submittedName>
</protein>
<dbReference type="KEGG" id="hwa:HQ_3593A"/>